<feature type="domain" description="Glycosyl hydrolase family 81 C-terminal" evidence="11">
    <location>
        <begin position="365"/>
        <end position="713"/>
    </location>
</feature>
<evidence type="ECO:0000256" key="1">
    <source>
        <dbReference type="ARBA" id="ARBA00000382"/>
    </source>
</evidence>
<evidence type="ECO:0000259" key="10">
    <source>
        <dbReference type="Pfam" id="PF03639"/>
    </source>
</evidence>
<evidence type="ECO:0000256" key="4">
    <source>
        <dbReference type="ARBA" id="ARBA00022801"/>
    </source>
</evidence>
<dbReference type="Pfam" id="PF17652">
    <property type="entry name" value="Glyco_hydro81C"/>
    <property type="match status" value="1"/>
</dbReference>
<evidence type="ECO:0000259" key="11">
    <source>
        <dbReference type="Pfam" id="PF17652"/>
    </source>
</evidence>
<dbReference type="GO" id="GO:0071555">
    <property type="term" value="P:cell wall organization"/>
    <property type="evidence" value="ECO:0007669"/>
    <property type="project" value="UniProtKB-KW"/>
</dbReference>
<evidence type="ECO:0000256" key="5">
    <source>
        <dbReference type="ARBA" id="ARBA00023277"/>
    </source>
</evidence>
<dbReference type="Proteomes" id="UP000799772">
    <property type="component" value="Unassembled WGS sequence"/>
</dbReference>
<proteinExistence type="inferred from homology"/>
<feature type="region of interest" description="Disordered" evidence="9">
    <location>
        <begin position="13"/>
        <end position="54"/>
    </location>
</feature>
<comment type="caution">
    <text evidence="12">The sequence shown here is derived from an EMBL/GenBank/DDBJ whole genome shotgun (WGS) entry which is preliminary data.</text>
</comment>
<dbReference type="GO" id="GO:0042973">
    <property type="term" value="F:glucan endo-1,3-beta-D-glucosidase activity"/>
    <property type="evidence" value="ECO:0007669"/>
    <property type="project" value="UniProtKB-EC"/>
</dbReference>
<dbReference type="EC" id="3.2.1.39" evidence="3"/>
<evidence type="ECO:0000256" key="6">
    <source>
        <dbReference type="ARBA" id="ARBA00023295"/>
    </source>
</evidence>
<dbReference type="InterPro" id="IPR040720">
    <property type="entry name" value="GH81_C"/>
</dbReference>
<keyword evidence="4" id="KW-0378">Hydrolase</keyword>
<dbReference type="PANTHER" id="PTHR31983">
    <property type="entry name" value="ENDO-1,3(4)-BETA-GLUCANASE 1"/>
    <property type="match status" value="1"/>
</dbReference>
<evidence type="ECO:0000256" key="7">
    <source>
        <dbReference type="ARBA" id="ARBA00023316"/>
    </source>
</evidence>
<organism evidence="12 13">
    <name type="scientific">Rhizodiscina lignyota</name>
    <dbReference type="NCBI Taxonomy" id="1504668"/>
    <lineage>
        <taxon>Eukaryota</taxon>
        <taxon>Fungi</taxon>
        <taxon>Dikarya</taxon>
        <taxon>Ascomycota</taxon>
        <taxon>Pezizomycotina</taxon>
        <taxon>Dothideomycetes</taxon>
        <taxon>Pleosporomycetidae</taxon>
        <taxon>Aulographales</taxon>
        <taxon>Rhizodiscinaceae</taxon>
        <taxon>Rhizodiscina</taxon>
    </lineage>
</organism>
<evidence type="ECO:0000313" key="13">
    <source>
        <dbReference type="Proteomes" id="UP000799772"/>
    </source>
</evidence>
<keyword evidence="8" id="KW-0624">Polysaccharide degradation</keyword>
<reference evidence="12" key="1">
    <citation type="journal article" date="2020" name="Stud. Mycol.">
        <title>101 Dothideomycetes genomes: a test case for predicting lifestyles and emergence of pathogens.</title>
        <authorList>
            <person name="Haridas S."/>
            <person name="Albert R."/>
            <person name="Binder M."/>
            <person name="Bloem J."/>
            <person name="Labutti K."/>
            <person name="Salamov A."/>
            <person name="Andreopoulos B."/>
            <person name="Baker S."/>
            <person name="Barry K."/>
            <person name="Bills G."/>
            <person name="Bluhm B."/>
            <person name="Cannon C."/>
            <person name="Castanera R."/>
            <person name="Culley D."/>
            <person name="Daum C."/>
            <person name="Ezra D."/>
            <person name="Gonzalez J."/>
            <person name="Henrissat B."/>
            <person name="Kuo A."/>
            <person name="Liang C."/>
            <person name="Lipzen A."/>
            <person name="Lutzoni F."/>
            <person name="Magnuson J."/>
            <person name="Mondo S."/>
            <person name="Nolan M."/>
            <person name="Ohm R."/>
            <person name="Pangilinan J."/>
            <person name="Park H.-J."/>
            <person name="Ramirez L."/>
            <person name="Alfaro M."/>
            <person name="Sun H."/>
            <person name="Tritt A."/>
            <person name="Yoshinaga Y."/>
            <person name="Zwiers L.-H."/>
            <person name="Turgeon B."/>
            <person name="Goodwin S."/>
            <person name="Spatafora J."/>
            <person name="Crous P."/>
            <person name="Grigoriev I."/>
        </authorList>
    </citation>
    <scope>NUCLEOTIDE SEQUENCE</scope>
    <source>
        <strain evidence="12">CBS 133067</strain>
    </source>
</reference>
<dbReference type="EMBL" id="ML978121">
    <property type="protein sequence ID" value="KAF2104303.1"/>
    <property type="molecule type" value="Genomic_DNA"/>
</dbReference>
<dbReference type="GO" id="GO:0000272">
    <property type="term" value="P:polysaccharide catabolic process"/>
    <property type="evidence" value="ECO:0007669"/>
    <property type="project" value="UniProtKB-KW"/>
</dbReference>
<feature type="domain" description="Glycosyl hydrolase family 81 N-terminal" evidence="10">
    <location>
        <begin position="51"/>
        <end position="357"/>
    </location>
</feature>
<gene>
    <name evidence="12" type="ORF">NA57DRAFT_62910</name>
</gene>
<protein>
    <recommendedName>
        <fullName evidence="3">glucan endo-1,3-beta-D-glucosidase</fullName>
        <ecNumber evidence="3">3.2.1.39</ecNumber>
    </recommendedName>
</protein>
<name>A0A9P4IS02_9PEZI</name>
<dbReference type="Gene3D" id="1.10.287.1170">
    <property type="entry name" value="glycoside hydrolase family 81 endo-[beta] glucanase"/>
    <property type="match status" value="1"/>
</dbReference>
<keyword evidence="7" id="KW-0961">Cell wall biogenesis/degradation</keyword>
<dbReference type="InterPro" id="IPR040451">
    <property type="entry name" value="GH81_N"/>
</dbReference>
<evidence type="ECO:0000256" key="2">
    <source>
        <dbReference type="ARBA" id="ARBA00010730"/>
    </source>
</evidence>
<dbReference type="FunFam" id="1.10.287.1170:FF:000001">
    <property type="entry name" value="Endo-1,3-beta-glucanase Engl1"/>
    <property type="match status" value="1"/>
</dbReference>
<sequence>MIHTSQDLLCALIDNPNHPPLPPRQDHPVSQEHILPHSSRPGAERRFNSQPQTTPQTNKFYANLLLGAQSNPCWTHPYTLAWSKGGGNARSWGMSIAHTERHQLALGPKNSSGAVQYFLNPVGIQSMLLSAAELGSSARLTLDNLQASSVNLQLSKDSGSPPLMTLPLVQGMGFVTALYQTATPLVQSSVFFRSFSPASSVNNGSTSKYKVILEDGCTWITYVTPCAAFKQLNNTTISGPASFRGIVQVAKLPQGASEDVYDSSAGAYASTCTISASVVRNSARYSFGWHKEGATSRPLLMFALPHHVESFDDRTAKAKRPIYLQTTTKGMATAVLADNWTMIEQVPIEMGFAPWHPEKGSIVTLSHEATIAVDSAARSEIQQDYNAQTNLDSMYFSGKGLAKFAMMIYATHDLARNPDLAKTGLAKLKNAFAVFVQNKQKNPLVYNTSWRTVVSTAGLGGDAGADFGNSFCNDHHFHYGYFLYTAAVIGYLDPSWIPGANKAFVDALARDYASPTNDQYFPFSRSFDMYHGHSWAKGLFESGDGKDQESTSEDSFASYALKMWGKISGDHNMEARGALMLAIQARSFRHYFLMESDNKNQPPQFINNKVTGILFENKVDHATYFGMNIEYIQGIHMIPLSPPSALTRSKKFVSEEWEMYFSKGRADHVGGGWRGLLYANLALVDPKAAFRFFNQPNFDPGLLDGGASRTWYLAYTAALGGA</sequence>
<dbReference type="InterPro" id="IPR005200">
    <property type="entry name" value="Endo-beta-glucanase"/>
</dbReference>
<comment type="similarity">
    <text evidence="2">Belongs to the glycosyl hydrolase 81 family.</text>
</comment>
<keyword evidence="5" id="KW-0119">Carbohydrate metabolism</keyword>
<dbReference type="PANTHER" id="PTHR31983:SF0">
    <property type="entry name" value="GLUCAN ENDO-1,3-BETA-D-GLUCOSIDASE 2"/>
    <property type="match status" value="1"/>
</dbReference>
<evidence type="ECO:0000256" key="9">
    <source>
        <dbReference type="SAM" id="MobiDB-lite"/>
    </source>
</evidence>
<dbReference type="GO" id="GO:0052861">
    <property type="term" value="F:endo-1,3(4)-beta-glucanase activity"/>
    <property type="evidence" value="ECO:0007669"/>
    <property type="project" value="InterPro"/>
</dbReference>
<dbReference type="FunFam" id="2.70.98.30:FF:000006">
    <property type="entry name" value="Endo-1,3-beta-glucanase Engl1"/>
    <property type="match status" value="1"/>
</dbReference>
<dbReference type="GO" id="GO:0009986">
    <property type="term" value="C:cell surface"/>
    <property type="evidence" value="ECO:0007669"/>
    <property type="project" value="TreeGrafter"/>
</dbReference>
<keyword evidence="13" id="KW-1185">Reference proteome</keyword>
<keyword evidence="6" id="KW-0326">Glycosidase</keyword>
<dbReference type="AlphaFoldDB" id="A0A9P4IS02"/>
<evidence type="ECO:0000256" key="8">
    <source>
        <dbReference type="ARBA" id="ARBA00023326"/>
    </source>
</evidence>
<comment type="catalytic activity">
    <reaction evidence="1">
        <text>Hydrolysis of (1-&gt;3)-beta-D-glucosidic linkages in (1-&gt;3)-beta-D-glucans.</text>
        <dbReference type="EC" id="3.2.1.39"/>
    </reaction>
</comment>
<dbReference type="Gene3D" id="1.20.5.420">
    <property type="entry name" value="Immunoglobulin FC, subunit C"/>
    <property type="match status" value="1"/>
</dbReference>
<dbReference type="OrthoDB" id="4473401at2759"/>
<dbReference type="Gene3D" id="2.70.98.30">
    <property type="entry name" value="Golgi alpha-mannosidase II, domain 4"/>
    <property type="match status" value="1"/>
</dbReference>
<dbReference type="Pfam" id="PF03639">
    <property type="entry name" value="Glyco_hydro_81"/>
    <property type="match status" value="1"/>
</dbReference>
<evidence type="ECO:0000256" key="3">
    <source>
        <dbReference type="ARBA" id="ARBA00012780"/>
    </source>
</evidence>
<dbReference type="PROSITE" id="PS52008">
    <property type="entry name" value="GH81"/>
    <property type="match status" value="1"/>
</dbReference>
<evidence type="ECO:0000313" key="12">
    <source>
        <dbReference type="EMBL" id="KAF2104303.1"/>
    </source>
</evidence>
<accession>A0A9P4IS02</accession>